<comment type="caution">
    <text evidence="2">The sequence shown here is derived from an EMBL/GenBank/DDBJ whole genome shotgun (WGS) entry which is preliminary data.</text>
</comment>
<gene>
    <name evidence="2" type="ORF">SCF082_LOCUS49617</name>
</gene>
<accession>A0ABP0S2D3</accession>
<name>A0ABP0S2D3_9DINO</name>
<dbReference type="Proteomes" id="UP001642464">
    <property type="component" value="Unassembled WGS sequence"/>
</dbReference>
<feature type="region of interest" description="Disordered" evidence="1">
    <location>
        <begin position="154"/>
        <end position="184"/>
    </location>
</feature>
<organism evidence="2 3">
    <name type="scientific">Durusdinium trenchii</name>
    <dbReference type="NCBI Taxonomy" id="1381693"/>
    <lineage>
        <taxon>Eukaryota</taxon>
        <taxon>Sar</taxon>
        <taxon>Alveolata</taxon>
        <taxon>Dinophyceae</taxon>
        <taxon>Suessiales</taxon>
        <taxon>Symbiodiniaceae</taxon>
        <taxon>Durusdinium</taxon>
    </lineage>
</organism>
<evidence type="ECO:0000313" key="2">
    <source>
        <dbReference type="EMBL" id="CAK9106522.1"/>
    </source>
</evidence>
<protein>
    <submittedName>
        <fullName evidence="2">Uncharacterized protein</fullName>
    </submittedName>
</protein>
<evidence type="ECO:0000313" key="3">
    <source>
        <dbReference type="Proteomes" id="UP001642464"/>
    </source>
</evidence>
<feature type="region of interest" description="Disordered" evidence="1">
    <location>
        <begin position="84"/>
        <end position="103"/>
    </location>
</feature>
<keyword evidence="3" id="KW-1185">Reference proteome</keyword>
<proteinExistence type="predicted"/>
<feature type="compositionally biased region" description="Polar residues" evidence="1">
    <location>
        <begin position="168"/>
        <end position="179"/>
    </location>
</feature>
<sequence>MASPLAFRRPQLALGEEVMQAGPVNPLSTGHITPANSVRPNLDMSMQTGTPSFRGSGRIGQVAEPASLVPATELPRPELKIDSSEVAPPVLPSPTNAQRQPMMPRSIRSVRSAVHGANWGPEVSNALATTISVRPATVPQRPVLGYQRQTGPVLEMNTDDLPCVPTLETPTNSQRQPMMSRSTRSVRTRITAADAETVQSFPPAAMSMTPTMATATLHAGNIRITPKPRGLKVASLETESLEGGTFQLSGMVTPTNLDRKNAQMSLQLGTPSFKGSATTQMLQTAPLQRAPLGNPT</sequence>
<evidence type="ECO:0000256" key="1">
    <source>
        <dbReference type="SAM" id="MobiDB-lite"/>
    </source>
</evidence>
<reference evidence="2 3" key="1">
    <citation type="submission" date="2024-02" db="EMBL/GenBank/DDBJ databases">
        <authorList>
            <person name="Chen Y."/>
            <person name="Shah S."/>
            <person name="Dougan E. K."/>
            <person name="Thang M."/>
            <person name="Chan C."/>
        </authorList>
    </citation>
    <scope>NUCLEOTIDE SEQUENCE [LARGE SCALE GENOMIC DNA]</scope>
</reference>
<dbReference type="EMBL" id="CAXAMM010042751">
    <property type="protein sequence ID" value="CAK9106522.1"/>
    <property type="molecule type" value="Genomic_DNA"/>
</dbReference>